<dbReference type="InterPro" id="IPR001789">
    <property type="entry name" value="Sig_transdc_resp-reg_receiver"/>
</dbReference>
<dbReference type="InterPro" id="IPR052893">
    <property type="entry name" value="TCS_response_regulator"/>
</dbReference>
<dbReference type="Pfam" id="PF00072">
    <property type="entry name" value="Response_reg"/>
    <property type="match status" value="1"/>
</dbReference>
<dbReference type="EMBL" id="JAJTTC010000007">
    <property type="protein sequence ID" value="MCF0064440.1"/>
    <property type="molecule type" value="Genomic_DNA"/>
</dbReference>
<proteinExistence type="predicted"/>
<dbReference type="PANTHER" id="PTHR44520">
    <property type="entry name" value="RESPONSE REGULATOR RCP1-RELATED"/>
    <property type="match status" value="1"/>
</dbReference>
<keyword evidence="1" id="KW-0597">Phosphoprotein</keyword>
<dbReference type="Proteomes" id="UP001139000">
    <property type="component" value="Unassembled WGS sequence"/>
</dbReference>
<feature type="domain" description="Response regulatory" evidence="2">
    <location>
        <begin position="6"/>
        <end position="128"/>
    </location>
</feature>
<gene>
    <name evidence="3" type="ORF">LXM26_23200</name>
</gene>
<protein>
    <submittedName>
        <fullName evidence="3">Response regulator</fullName>
    </submittedName>
</protein>
<sequence length="140" mass="16249">MNKNGDIIIIEDDPDDRFMLEEVFIILDFPNKRKYFDDGSAALEYLESTNDLPFLILSDVNMPKLGGLELRKKLYTDARLNLRCIPYLFFSTSIDQSAVIEAYSMSAQGFFVKPVKFEELRDTIKLIVDYWRKCAAPNNF</sequence>
<evidence type="ECO:0000259" key="2">
    <source>
        <dbReference type="PROSITE" id="PS50110"/>
    </source>
</evidence>
<reference evidence="3" key="1">
    <citation type="submission" date="2021-12" db="EMBL/GenBank/DDBJ databases">
        <title>Novel species in genus Dyadobacter.</title>
        <authorList>
            <person name="Ma C."/>
        </authorList>
    </citation>
    <scope>NUCLEOTIDE SEQUENCE</scope>
    <source>
        <strain evidence="3">LJ419</strain>
    </source>
</reference>
<keyword evidence="4" id="KW-1185">Reference proteome</keyword>
<feature type="modified residue" description="4-aspartylphosphate" evidence="1">
    <location>
        <position position="59"/>
    </location>
</feature>
<evidence type="ECO:0000313" key="4">
    <source>
        <dbReference type="Proteomes" id="UP001139000"/>
    </source>
</evidence>
<dbReference type="InterPro" id="IPR011006">
    <property type="entry name" value="CheY-like_superfamily"/>
</dbReference>
<name>A0A9X1PNK0_9BACT</name>
<dbReference type="Gene3D" id="3.40.50.2300">
    <property type="match status" value="1"/>
</dbReference>
<evidence type="ECO:0000313" key="3">
    <source>
        <dbReference type="EMBL" id="MCF0064440.1"/>
    </source>
</evidence>
<dbReference type="RefSeq" id="WP_234657388.1">
    <property type="nucleotide sequence ID" value="NZ_CP094997.1"/>
</dbReference>
<organism evidence="3 4">
    <name type="scientific">Dyadobacter chenwenxiniae</name>
    <dbReference type="NCBI Taxonomy" id="2906456"/>
    <lineage>
        <taxon>Bacteria</taxon>
        <taxon>Pseudomonadati</taxon>
        <taxon>Bacteroidota</taxon>
        <taxon>Cytophagia</taxon>
        <taxon>Cytophagales</taxon>
        <taxon>Spirosomataceae</taxon>
        <taxon>Dyadobacter</taxon>
    </lineage>
</organism>
<evidence type="ECO:0000256" key="1">
    <source>
        <dbReference type="PROSITE-ProRule" id="PRU00169"/>
    </source>
</evidence>
<dbReference type="PROSITE" id="PS50110">
    <property type="entry name" value="RESPONSE_REGULATORY"/>
    <property type="match status" value="1"/>
</dbReference>
<dbReference type="AlphaFoldDB" id="A0A9X1PNK0"/>
<accession>A0A9X1PNK0</accession>
<dbReference type="PANTHER" id="PTHR44520:SF2">
    <property type="entry name" value="RESPONSE REGULATOR RCP1"/>
    <property type="match status" value="1"/>
</dbReference>
<dbReference type="GO" id="GO:0000160">
    <property type="term" value="P:phosphorelay signal transduction system"/>
    <property type="evidence" value="ECO:0007669"/>
    <property type="project" value="InterPro"/>
</dbReference>
<comment type="caution">
    <text evidence="3">The sequence shown here is derived from an EMBL/GenBank/DDBJ whole genome shotgun (WGS) entry which is preliminary data.</text>
</comment>
<dbReference type="SUPFAM" id="SSF52172">
    <property type="entry name" value="CheY-like"/>
    <property type="match status" value="1"/>
</dbReference>
<dbReference type="SMART" id="SM00448">
    <property type="entry name" value="REC"/>
    <property type="match status" value="1"/>
</dbReference>